<evidence type="ECO:0000313" key="3">
    <source>
        <dbReference type="EMBL" id="RMJ17798.1"/>
    </source>
</evidence>
<dbReference type="AlphaFoldDB" id="A0A3M2SJR6"/>
<evidence type="ECO:0000256" key="1">
    <source>
        <dbReference type="ARBA" id="ARBA00004123"/>
    </source>
</evidence>
<dbReference type="Proteomes" id="UP000277212">
    <property type="component" value="Unassembled WGS sequence"/>
</dbReference>
<keyword evidence="4" id="KW-1185">Reference proteome</keyword>
<evidence type="ECO:0000313" key="4">
    <source>
        <dbReference type="Proteomes" id="UP000277212"/>
    </source>
</evidence>
<dbReference type="EMBL" id="NKUJ01000027">
    <property type="protein sequence ID" value="RMJ17798.1"/>
    <property type="molecule type" value="Genomic_DNA"/>
</dbReference>
<name>A0A3M2SJR6_9HYPO</name>
<proteinExistence type="predicted"/>
<protein>
    <recommendedName>
        <fullName evidence="5">Transcription factor domain-containing protein</fullName>
    </recommendedName>
</protein>
<dbReference type="PANTHER" id="PTHR37534:SF39">
    <property type="entry name" value="TRANSCRIPTION FACTOR DOMAIN-CONTAINING PROTEIN"/>
    <property type="match status" value="1"/>
</dbReference>
<dbReference type="PANTHER" id="PTHR37534">
    <property type="entry name" value="TRANSCRIPTIONAL ACTIVATOR PROTEIN UGA3"/>
    <property type="match status" value="1"/>
</dbReference>
<gene>
    <name evidence="3" type="ORF">CDV36_002546</name>
</gene>
<reference evidence="3 4" key="1">
    <citation type="submission" date="2017-06" db="EMBL/GenBank/DDBJ databases">
        <title>Comparative genomic analysis of Ambrosia Fusariam Clade fungi.</title>
        <authorList>
            <person name="Stajich J.E."/>
            <person name="Carrillo J."/>
            <person name="Kijimoto T."/>
            <person name="Eskalen A."/>
            <person name="O'Donnell K."/>
            <person name="Kasson M."/>
        </authorList>
    </citation>
    <scope>NUCLEOTIDE SEQUENCE [LARGE SCALE GENOMIC DNA]</scope>
    <source>
        <strain evidence="3">UCR3666</strain>
    </source>
</reference>
<keyword evidence="2" id="KW-0539">Nucleus</keyword>
<dbReference type="STRING" id="2010991.A0A3M2SJR6"/>
<accession>A0A3M2SJR6</accession>
<organism evidence="3 4">
    <name type="scientific">Fusarium kuroshium</name>
    <dbReference type="NCBI Taxonomy" id="2010991"/>
    <lineage>
        <taxon>Eukaryota</taxon>
        <taxon>Fungi</taxon>
        <taxon>Dikarya</taxon>
        <taxon>Ascomycota</taxon>
        <taxon>Pezizomycotina</taxon>
        <taxon>Sordariomycetes</taxon>
        <taxon>Hypocreomycetidae</taxon>
        <taxon>Hypocreales</taxon>
        <taxon>Nectriaceae</taxon>
        <taxon>Fusarium</taxon>
        <taxon>Fusarium solani species complex</taxon>
    </lineage>
</organism>
<evidence type="ECO:0000256" key="2">
    <source>
        <dbReference type="ARBA" id="ARBA00023242"/>
    </source>
</evidence>
<comment type="caution">
    <text evidence="3">The sequence shown here is derived from an EMBL/GenBank/DDBJ whole genome shotgun (WGS) entry which is preliminary data.</text>
</comment>
<dbReference type="GO" id="GO:0000976">
    <property type="term" value="F:transcription cis-regulatory region binding"/>
    <property type="evidence" value="ECO:0007669"/>
    <property type="project" value="TreeGrafter"/>
</dbReference>
<comment type="subcellular location">
    <subcellularLocation>
        <location evidence="1">Nucleus</location>
    </subcellularLocation>
</comment>
<dbReference type="Pfam" id="PF11951">
    <property type="entry name" value="Fungal_trans_2"/>
    <property type="match status" value="1"/>
</dbReference>
<dbReference type="GO" id="GO:0045944">
    <property type="term" value="P:positive regulation of transcription by RNA polymerase II"/>
    <property type="evidence" value="ECO:0007669"/>
    <property type="project" value="TreeGrafter"/>
</dbReference>
<dbReference type="GO" id="GO:0003700">
    <property type="term" value="F:DNA-binding transcription factor activity"/>
    <property type="evidence" value="ECO:0007669"/>
    <property type="project" value="TreeGrafter"/>
</dbReference>
<evidence type="ECO:0008006" key="5">
    <source>
        <dbReference type="Google" id="ProtNLM"/>
    </source>
</evidence>
<sequence length="347" mass="39193">MALSDDTPSATAILKSALALASYHRDKDHSHADRLKIAALRALATSTQGTIGADESIRHVAAGMLLCTLEIYQISAASSHWLWYVCGSKKIIKSAKLDEIAQSNDTTTLIGWVHYCDVLSRFSLRHWQPNLLEDAGSTIGAHFEPFRPAVCAEAQACFIYTPLSLNFTNLTLCDAVVEPSDPRFHMNDYQQYLKLLEWKLRRIDISANENNTLTEASRSNSDGIVELYQLATLIYLKRASPDNPKEKPRLPEWIDRAFRILSQLEDCQWPFPLLILGCEAGTDDQRTMILDLISRTERSIYFRKLGSVKTMIQRIWVQNDLTEEEFNYVHKLGIVLSSANMSIPALM</sequence>
<dbReference type="GO" id="GO:0005634">
    <property type="term" value="C:nucleus"/>
    <property type="evidence" value="ECO:0007669"/>
    <property type="project" value="UniProtKB-SubCell"/>
</dbReference>
<dbReference type="InterPro" id="IPR021858">
    <property type="entry name" value="Fun_TF"/>
</dbReference>
<dbReference type="OrthoDB" id="5130013at2759"/>